<dbReference type="Proteomes" id="UP000277498">
    <property type="component" value="Unassembled WGS sequence"/>
</dbReference>
<dbReference type="NCBIfam" id="NF009270">
    <property type="entry name" value="PRK12627.1"/>
    <property type="match status" value="1"/>
</dbReference>
<feature type="domain" description="Flagellar basal body rod protein N-terminal" evidence="3">
    <location>
        <begin position="20"/>
        <end position="38"/>
    </location>
</feature>
<keyword evidence="4" id="KW-0969">Cilium</keyword>
<evidence type="ECO:0000256" key="1">
    <source>
        <dbReference type="ARBA" id="ARBA00004117"/>
    </source>
</evidence>
<keyword evidence="5" id="KW-1185">Reference proteome</keyword>
<reference evidence="4 5" key="1">
    <citation type="submission" date="2018-11" db="EMBL/GenBank/DDBJ databases">
        <authorList>
            <person name="Criscuolo A."/>
        </authorList>
    </citation>
    <scope>NUCLEOTIDE SEQUENCE [LARGE SCALE GENOMIC DNA]</scope>
    <source>
        <strain evidence="4">ACIP111625</strain>
    </source>
</reference>
<feature type="region of interest" description="Disordered" evidence="2">
    <location>
        <begin position="56"/>
        <end position="85"/>
    </location>
</feature>
<dbReference type="InterPro" id="IPR001444">
    <property type="entry name" value="Flag_bb_rod_N"/>
</dbReference>
<evidence type="ECO:0000259" key="3">
    <source>
        <dbReference type="Pfam" id="PF00460"/>
    </source>
</evidence>
<organism evidence="4 5">
    <name type="scientific">Pseudogemmobacter humi</name>
    <dbReference type="NCBI Taxonomy" id="2483812"/>
    <lineage>
        <taxon>Bacteria</taxon>
        <taxon>Pseudomonadati</taxon>
        <taxon>Pseudomonadota</taxon>
        <taxon>Alphaproteobacteria</taxon>
        <taxon>Rhodobacterales</taxon>
        <taxon>Paracoccaceae</taxon>
        <taxon>Pseudogemmobacter</taxon>
    </lineage>
</organism>
<proteinExistence type="predicted"/>
<evidence type="ECO:0000313" key="5">
    <source>
        <dbReference type="Proteomes" id="UP000277498"/>
    </source>
</evidence>
<gene>
    <name evidence="4" type="primary">flgB</name>
    <name evidence="4" type="ORF">XINFAN_00441</name>
</gene>
<evidence type="ECO:0000313" key="4">
    <source>
        <dbReference type="EMBL" id="VDC20342.1"/>
    </source>
</evidence>
<keyword evidence="4" id="KW-0282">Flagellum</keyword>
<sequence>MFEKLELTRMAQSLAAHAGARMGVIAQNVANADTPGYRARDVADFASVYDSGGSLRATRPGHIGATSERTPPEIIAGGGAEAPNGNDVSLEMEMVKSAAARQDHEMALSIYRATSGVIRASLGKNG</sequence>
<comment type="subcellular location">
    <subcellularLocation>
        <location evidence="1">Bacterial flagellum basal body</location>
    </subcellularLocation>
</comment>
<dbReference type="GO" id="GO:0009425">
    <property type="term" value="C:bacterial-type flagellum basal body"/>
    <property type="evidence" value="ECO:0007669"/>
    <property type="project" value="UniProtKB-SubCell"/>
</dbReference>
<dbReference type="RefSeq" id="WP_124084873.1">
    <property type="nucleotide sequence ID" value="NZ_UXAW01000033.1"/>
</dbReference>
<protein>
    <submittedName>
        <fullName evidence="4">Flagellar basal body rod protein FlgB</fullName>
    </submittedName>
</protein>
<name>A0A3P5WHU4_9RHOB</name>
<accession>A0A3P5WHU4</accession>
<keyword evidence="4" id="KW-0966">Cell projection</keyword>
<dbReference type="EMBL" id="UXAW01000033">
    <property type="protein sequence ID" value="VDC20342.1"/>
    <property type="molecule type" value="Genomic_DNA"/>
</dbReference>
<dbReference type="Pfam" id="PF00460">
    <property type="entry name" value="Flg_bb_rod"/>
    <property type="match status" value="1"/>
</dbReference>
<dbReference type="OrthoDB" id="9788334at2"/>
<dbReference type="AlphaFoldDB" id="A0A3P5WHU4"/>
<evidence type="ECO:0000256" key="2">
    <source>
        <dbReference type="SAM" id="MobiDB-lite"/>
    </source>
</evidence>